<name>A0A2A2G7P4_9BACT</name>
<protein>
    <submittedName>
        <fullName evidence="2">Uncharacterized protein</fullName>
    </submittedName>
</protein>
<evidence type="ECO:0000313" key="3">
    <source>
        <dbReference type="Proteomes" id="UP000218831"/>
    </source>
</evidence>
<organism evidence="2 3">
    <name type="scientific">Fodinibius salipaludis</name>
    <dbReference type="NCBI Taxonomy" id="2032627"/>
    <lineage>
        <taxon>Bacteria</taxon>
        <taxon>Pseudomonadati</taxon>
        <taxon>Balneolota</taxon>
        <taxon>Balneolia</taxon>
        <taxon>Balneolales</taxon>
        <taxon>Balneolaceae</taxon>
        <taxon>Fodinibius</taxon>
    </lineage>
</organism>
<feature type="compositionally biased region" description="Basic and acidic residues" evidence="1">
    <location>
        <begin position="57"/>
        <end position="67"/>
    </location>
</feature>
<evidence type="ECO:0000313" key="2">
    <source>
        <dbReference type="EMBL" id="PAU93776.1"/>
    </source>
</evidence>
<feature type="region of interest" description="Disordered" evidence="1">
    <location>
        <begin position="57"/>
        <end position="78"/>
    </location>
</feature>
<comment type="caution">
    <text evidence="2">The sequence shown here is derived from an EMBL/GenBank/DDBJ whole genome shotgun (WGS) entry which is preliminary data.</text>
</comment>
<dbReference type="Proteomes" id="UP000218831">
    <property type="component" value="Unassembled WGS sequence"/>
</dbReference>
<evidence type="ECO:0000256" key="1">
    <source>
        <dbReference type="SAM" id="MobiDB-lite"/>
    </source>
</evidence>
<reference evidence="2 3" key="1">
    <citation type="submission" date="2017-08" db="EMBL/GenBank/DDBJ databases">
        <title>Aliifodinibius alkalisoli sp. nov., isolated from saline alkaline soil.</title>
        <authorList>
            <person name="Liu D."/>
            <person name="Zhang G."/>
        </authorList>
    </citation>
    <scope>NUCLEOTIDE SEQUENCE [LARGE SCALE GENOMIC DNA]</scope>
    <source>
        <strain evidence="2 3">WN023</strain>
    </source>
</reference>
<dbReference type="EMBL" id="NSKE01000006">
    <property type="protein sequence ID" value="PAU93776.1"/>
    <property type="molecule type" value="Genomic_DNA"/>
</dbReference>
<gene>
    <name evidence="2" type="ORF">CK503_08870</name>
</gene>
<keyword evidence="3" id="KW-1185">Reference proteome</keyword>
<dbReference type="AlphaFoldDB" id="A0A2A2G7P4"/>
<proteinExistence type="predicted"/>
<accession>A0A2A2G7P4</accession>
<sequence length="78" mass="9029">MSKNTEESERKLKPIRRAEILLIKTLHGFDSAEDEYGYDLANERYFVEEALKSIREEANEPEKDSARCVRRGASGIMH</sequence>
<dbReference type="RefSeq" id="WP_095606452.1">
    <property type="nucleotide sequence ID" value="NZ_NSKE01000006.1"/>
</dbReference>